<name>A0AAV9KSK9_9SOLN</name>
<comment type="caution">
    <text evidence="1">The sequence shown here is derived from an EMBL/GenBank/DDBJ whole genome shotgun (WGS) entry which is preliminary data.</text>
</comment>
<sequence length="77" mass="8943">MTISSSENCLQNVIISDSELMIARFEVYLRKVTSTLKLVEQVINPRDRIIVLDCDFVQLPIVNAHSKRTVFLFHEQH</sequence>
<dbReference type="EMBL" id="JAWPEI010000009">
    <property type="protein sequence ID" value="KAK4716441.1"/>
    <property type="molecule type" value="Genomic_DNA"/>
</dbReference>
<proteinExistence type="predicted"/>
<evidence type="ECO:0000313" key="1">
    <source>
        <dbReference type="EMBL" id="KAK4716441.1"/>
    </source>
</evidence>
<protein>
    <submittedName>
        <fullName evidence="1">Uncharacterized protein</fullName>
    </submittedName>
</protein>
<evidence type="ECO:0000313" key="2">
    <source>
        <dbReference type="Proteomes" id="UP001311915"/>
    </source>
</evidence>
<gene>
    <name evidence="1" type="ORF">R3W88_014779</name>
</gene>
<accession>A0AAV9KSK9</accession>
<dbReference type="Proteomes" id="UP001311915">
    <property type="component" value="Unassembled WGS sequence"/>
</dbReference>
<keyword evidence="2" id="KW-1185">Reference proteome</keyword>
<organism evidence="1 2">
    <name type="scientific">Solanum pinnatisectum</name>
    <name type="common">tansyleaf nightshade</name>
    <dbReference type="NCBI Taxonomy" id="50273"/>
    <lineage>
        <taxon>Eukaryota</taxon>
        <taxon>Viridiplantae</taxon>
        <taxon>Streptophyta</taxon>
        <taxon>Embryophyta</taxon>
        <taxon>Tracheophyta</taxon>
        <taxon>Spermatophyta</taxon>
        <taxon>Magnoliopsida</taxon>
        <taxon>eudicotyledons</taxon>
        <taxon>Gunneridae</taxon>
        <taxon>Pentapetalae</taxon>
        <taxon>asterids</taxon>
        <taxon>lamiids</taxon>
        <taxon>Solanales</taxon>
        <taxon>Solanaceae</taxon>
        <taxon>Solanoideae</taxon>
        <taxon>Solaneae</taxon>
        <taxon>Solanum</taxon>
    </lineage>
</organism>
<reference evidence="1 2" key="1">
    <citation type="submission" date="2023-10" db="EMBL/GenBank/DDBJ databases">
        <title>Genome-Wide Identification Analysis in wild type Solanum Pinnatisectum Reveals Some Genes Defensing Phytophthora Infestans.</title>
        <authorList>
            <person name="Sun C."/>
        </authorList>
    </citation>
    <scope>NUCLEOTIDE SEQUENCE [LARGE SCALE GENOMIC DNA]</scope>
    <source>
        <strain evidence="1">LQN</strain>
        <tissue evidence="1">Leaf</tissue>
    </source>
</reference>
<dbReference type="AlphaFoldDB" id="A0AAV9KSK9"/>